<gene>
    <name evidence="1" type="ORF">QFC22_006461</name>
</gene>
<sequence>MKKKAAKQQSVVSTITADDIRYALSSQHPDGLPPWTIPFIAATGIFEQLEIEDAREEERRRKEEEMRGLVSWKWWCVLDTETSTRHSDSDDELYSDPEEAVKEKPPPGLAYKADPLHAVLRYAENIEYLGIKPDWTHHIYFIHRQDRPMTKTTLLRLKEAVIPPPNFWGIGIIAPNLESLSFAILDDKSRSEAESDARDLTSLIPTIAESPSTIESLVHLNEISFECNLEDSITALEEWLPHLVHVRKFSIRGAPGITLHCDDADRPVKPAHKEILQSLVDHPGWLSKLEQINLTHCAHPDETVVAFVTQRKRREGVQGGLKSVALKRCAPLSDEVYERMKNELEVFSAPSMSSLKG</sequence>
<protein>
    <submittedName>
        <fullName evidence="1">Uncharacterized protein</fullName>
    </submittedName>
</protein>
<dbReference type="Proteomes" id="UP001243375">
    <property type="component" value="Unassembled WGS sequence"/>
</dbReference>
<evidence type="ECO:0000313" key="2">
    <source>
        <dbReference type="Proteomes" id="UP001243375"/>
    </source>
</evidence>
<name>A0ACC2WJI2_9TREE</name>
<comment type="caution">
    <text evidence="1">The sequence shown here is derived from an EMBL/GenBank/DDBJ whole genome shotgun (WGS) entry which is preliminary data.</text>
</comment>
<organism evidence="1 2">
    <name type="scientific">Naganishia vaughanmartiniae</name>
    <dbReference type="NCBI Taxonomy" id="1424756"/>
    <lineage>
        <taxon>Eukaryota</taxon>
        <taxon>Fungi</taxon>
        <taxon>Dikarya</taxon>
        <taxon>Basidiomycota</taxon>
        <taxon>Agaricomycotina</taxon>
        <taxon>Tremellomycetes</taxon>
        <taxon>Filobasidiales</taxon>
        <taxon>Filobasidiaceae</taxon>
        <taxon>Naganishia</taxon>
    </lineage>
</organism>
<keyword evidence="2" id="KW-1185">Reference proteome</keyword>
<evidence type="ECO:0000313" key="1">
    <source>
        <dbReference type="EMBL" id="KAJ9111802.1"/>
    </source>
</evidence>
<accession>A0ACC2WJI2</accession>
<proteinExistence type="predicted"/>
<dbReference type="EMBL" id="JASBWU010000028">
    <property type="protein sequence ID" value="KAJ9111802.1"/>
    <property type="molecule type" value="Genomic_DNA"/>
</dbReference>
<reference evidence="1" key="1">
    <citation type="submission" date="2023-04" db="EMBL/GenBank/DDBJ databases">
        <title>Draft Genome sequencing of Naganishia species isolated from polar environments using Oxford Nanopore Technology.</title>
        <authorList>
            <person name="Leo P."/>
            <person name="Venkateswaran K."/>
        </authorList>
    </citation>
    <scope>NUCLEOTIDE SEQUENCE</scope>
    <source>
        <strain evidence="1">MNA-CCFEE 5425</strain>
    </source>
</reference>